<proteinExistence type="inferred from homology"/>
<dbReference type="Gene3D" id="3.90.550.10">
    <property type="entry name" value="Spore Coat Polysaccharide Biosynthesis Protein SpsA, Chain A"/>
    <property type="match status" value="1"/>
</dbReference>
<dbReference type="CDD" id="cd06442">
    <property type="entry name" value="DPM1_like"/>
    <property type="match status" value="1"/>
</dbReference>
<evidence type="ECO:0000256" key="1">
    <source>
        <dbReference type="ARBA" id="ARBA00003301"/>
    </source>
</evidence>
<comment type="catalytic activity">
    <reaction evidence="5">
        <text>a di-trans,poly-cis-dolichyl phosphate + GDP-alpha-D-mannose = a di-trans,poly-cis-dolichyl beta-D-mannosyl phosphate + GDP</text>
        <dbReference type="Rhea" id="RHEA:21184"/>
        <dbReference type="Rhea" id="RHEA-COMP:19498"/>
        <dbReference type="Rhea" id="RHEA-COMP:19501"/>
        <dbReference type="ChEBI" id="CHEBI:57527"/>
        <dbReference type="ChEBI" id="CHEBI:57683"/>
        <dbReference type="ChEBI" id="CHEBI:58189"/>
        <dbReference type="ChEBI" id="CHEBI:58211"/>
    </reaction>
</comment>
<keyword evidence="3 5" id="KW-0328">Glycosyltransferase</keyword>
<comment type="caution">
    <text evidence="7">The sequence shown here is derived from an EMBL/GenBank/DDBJ whole genome shotgun (WGS) entry which is preliminary data.</text>
</comment>
<dbReference type="InterPro" id="IPR001173">
    <property type="entry name" value="Glyco_trans_2-like"/>
</dbReference>
<evidence type="ECO:0000256" key="5">
    <source>
        <dbReference type="RuleBase" id="RU365083"/>
    </source>
</evidence>
<dbReference type="AlphaFoldDB" id="A0A132NYG1"/>
<dbReference type="GO" id="GO:0005789">
    <property type="term" value="C:endoplasmic reticulum membrane"/>
    <property type="evidence" value="ECO:0007669"/>
    <property type="project" value="TreeGrafter"/>
</dbReference>
<dbReference type="Pfam" id="PF00535">
    <property type="entry name" value="Glycos_transf_2"/>
    <property type="match status" value="1"/>
</dbReference>
<comment type="function">
    <text evidence="5">Transfers mannose from GDP-mannose to dolichol monophosphate to form dolichol phosphate mannose (Dol-P-Man) which is the mannosyl donor in pathways leading to N-glycosylation, glycosyl phosphatidylinositol membrane anchoring, and O-mannosylation of proteins.</text>
</comment>
<evidence type="ECO:0000313" key="7">
    <source>
        <dbReference type="EMBL" id="KWX15108.1"/>
    </source>
</evidence>
<evidence type="ECO:0000259" key="6">
    <source>
        <dbReference type="Pfam" id="PF00535"/>
    </source>
</evidence>
<evidence type="ECO:0000256" key="4">
    <source>
        <dbReference type="ARBA" id="ARBA00022679"/>
    </source>
</evidence>
<sequence>MIYIILATYHEEDNIGAVIFHLARTLEDIFFLIVDDSEDNKTYDSILQAFTALGSSNYKYIHRGHKCGLGTAYRCAMEELSLLTNSEKIGSDDMVAILDADLSHDPCDIARLATHMRKTGADIVVGSRYRNGGSVSGWPHRRIIVSSTANFIAQTILGLQVTDCTSSMRVYRLAAIMSIISQTVSTGFSIQLELISLAVARGYQVSEVPIHFSERINGSSSLSHKEIYRFIMLIAYLWWKQRLVEAHRTLCGQ</sequence>
<keyword evidence="4 5" id="KW-0808">Transferase</keyword>
<keyword evidence="5" id="KW-0256">Endoplasmic reticulum</keyword>
<dbReference type="VEuPathDB" id="GiardiaDB:QR46_0818"/>
<dbReference type="GO" id="GO:0006488">
    <property type="term" value="P:dolichol-linked oligosaccharide biosynthetic process"/>
    <property type="evidence" value="ECO:0007669"/>
    <property type="project" value="TreeGrafter"/>
</dbReference>
<dbReference type="InterPro" id="IPR039528">
    <property type="entry name" value="DPM1-like"/>
</dbReference>
<comment type="function">
    <text evidence="1">Dolichyl-phosphate beta-glucosyltransferase involved in the glycosylation of glycoproteins through the synthesis of dolichyl beta-D-glucosyl phosphate which serves as a sugar donor for transfer of three glucose residues to the Man-9-GlcNAc-2-PP-dolichol precursor to N-glycans.</text>
</comment>
<dbReference type="EC" id="2.4.1.83" evidence="5"/>
<dbReference type="Proteomes" id="UP000070089">
    <property type="component" value="Unassembled WGS sequence"/>
</dbReference>
<name>A0A132NYG1_GIAIN</name>
<dbReference type="PANTHER" id="PTHR43398">
    <property type="entry name" value="DOLICHOL-PHOSPHATE MANNOSYLTRANSFERASE SUBUNIT 1"/>
    <property type="match status" value="1"/>
</dbReference>
<dbReference type="GO" id="GO:0035269">
    <property type="term" value="P:protein O-linked glycosylation via mannose"/>
    <property type="evidence" value="ECO:0007669"/>
    <property type="project" value="TreeGrafter"/>
</dbReference>
<evidence type="ECO:0000313" key="8">
    <source>
        <dbReference type="Proteomes" id="UP000070089"/>
    </source>
</evidence>
<accession>A0A132NYG1</accession>
<dbReference type="PANTHER" id="PTHR43398:SF1">
    <property type="entry name" value="DOLICHOL-PHOSPHATE MANNOSYLTRANSFERASE SUBUNIT 1"/>
    <property type="match status" value="1"/>
</dbReference>
<dbReference type="SUPFAM" id="SSF53448">
    <property type="entry name" value="Nucleotide-diphospho-sugar transferases"/>
    <property type="match status" value="1"/>
</dbReference>
<dbReference type="UniPathway" id="UPA00378"/>
<comment type="pathway">
    <text evidence="5">Protein modification; protein glycosylation.</text>
</comment>
<reference evidence="7 8" key="1">
    <citation type="journal article" date="2015" name="Mol. Biochem. Parasitol.">
        <title>Identification of polymorphic genes for use in assemblage B genotyping assays through comparative genomics of multiple assemblage B Giardia duodenalis isolates.</title>
        <authorList>
            <person name="Wielinga C."/>
            <person name="Thompson R.C."/>
            <person name="Monis P."/>
            <person name="Ryan U."/>
        </authorList>
    </citation>
    <scope>NUCLEOTIDE SEQUENCE [LARGE SCALE GENOMIC DNA]</scope>
    <source>
        <strain evidence="7 8">BAH15c1</strain>
    </source>
</reference>
<evidence type="ECO:0000256" key="2">
    <source>
        <dbReference type="ARBA" id="ARBA00006739"/>
    </source>
</evidence>
<gene>
    <name evidence="7" type="ORF">QR46_0818</name>
</gene>
<evidence type="ECO:0000256" key="3">
    <source>
        <dbReference type="ARBA" id="ARBA00022676"/>
    </source>
</evidence>
<organism evidence="7 8">
    <name type="scientific">Giardia duodenalis assemblage B</name>
    <dbReference type="NCBI Taxonomy" id="1394984"/>
    <lineage>
        <taxon>Eukaryota</taxon>
        <taxon>Metamonada</taxon>
        <taxon>Diplomonadida</taxon>
        <taxon>Hexamitidae</taxon>
        <taxon>Giardiinae</taxon>
        <taxon>Giardia</taxon>
    </lineage>
</organism>
<comment type="subunit">
    <text evidence="5">Component of the dolichol-phosphate mannose (DPM) synthase complex.</text>
</comment>
<dbReference type="EMBL" id="JXTI01000014">
    <property type="protein sequence ID" value="KWX15108.1"/>
    <property type="molecule type" value="Genomic_DNA"/>
</dbReference>
<dbReference type="InterPro" id="IPR029044">
    <property type="entry name" value="Nucleotide-diphossugar_trans"/>
</dbReference>
<protein>
    <recommendedName>
        <fullName evidence="5">Dolichol-phosphate mannosyltransferase subunit 1</fullName>
        <ecNumber evidence="5">2.4.1.83</ecNumber>
    </recommendedName>
</protein>
<dbReference type="GO" id="GO:0006506">
    <property type="term" value="P:GPI anchor biosynthetic process"/>
    <property type="evidence" value="ECO:0007669"/>
    <property type="project" value="TreeGrafter"/>
</dbReference>
<dbReference type="GO" id="GO:0004582">
    <property type="term" value="F:dolichyl-phosphate beta-D-mannosyltransferase activity"/>
    <property type="evidence" value="ECO:0007669"/>
    <property type="project" value="UniProtKB-UniRule"/>
</dbReference>
<comment type="similarity">
    <text evidence="2 5">Belongs to the glycosyltransferase 2 family.</text>
</comment>
<feature type="domain" description="Glycosyltransferase 2-like" evidence="6">
    <location>
        <begin position="4"/>
        <end position="176"/>
    </location>
</feature>
<dbReference type="OrthoDB" id="2603at2759"/>
<comment type="subcellular location">
    <subcellularLocation>
        <location evidence="5">Endoplasmic reticulum</location>
    </subcellularLocation>
</comment>